<dbReference type="RefSeq" id="XP_052756329.1">
    <property type="nucleotide sequence ID" value="XM_052900369.1"/>
</dbReference>
<keyword evidence="1" id="KW-1185">Reference proteome</keyword>
<protein>
    <submittedName>
        <fullName evidence="2">Uncharacterized protein LOC128201938</fullName>
    </submittedName>
</protein>
<dbReference type="GeneID" id="128201938"/>
<reference evidence="2" key="1">
    <citation type="submission" date="2025-08" db="UniProtKB">
        <authorList>
            <consortium name="RefSeq"/>
        </authorList>
    </citation>
    <scope>IDENTIFICATION</scope>
    <source>
        <tissue evidence="2">Whole larvae</tissue>
    </source>
</reference>
<accession>A0ABM3MYA5</accession>
<proteinExistence type="predicted"/>
<sequence length="542" mass="61474">MCKSAVYKSLSIMASNILKCNNCNIVISELLSFVQNKCDVMDEESLIRIVTTSFSSEEIREAKTLLFDSVNTKIRKIMRKKDGKEKRDIEDILSLLKGIDPEKIPIFVARNLQKLPPISFDHVDVTKLLKDILVLQQEVRTVKETCATTEELQLIKNELANLKSASIVNNFEPSQYINTKRGCANVIDNFHYDSGPIGLLHISQEEKNGNINSECNINIQSKTQSNCLINSTLENVSAKVEDTVHRCKQNIAADTQVSAAGVNIANSHNTVSHPLVVEKSFAYIASGGKWKNGKKSEDWIVVQRKKLRNRFMGKRGQASTESEEKFRAADVKIPLFINKVDKNTSIEDISSYILQKTKVSVALEKICMKFQKEYDAYKIFVPQNDSENLTEFTHCLGEICAIVENNDSQTVFILGDYNAYPDGQFGKELLHFCTEQQLICADIEKLGLNSDSYTFISDAHGTKSCNIVNTLAEAAARSHDRPVGRRRCVTGWNKYVREAHNEARIKFSIWELYGKPTEGIMYKEMYESRKRFKSKLKWCQNN</sequence>
<evidence type="ECO:0000313" key="2">
    <source>
        <dbReference type="RefSeq" id="XP_052756329.1"/>
    </source>
</evidence>
<name>A0ABM3MYA5_GALME</name>
<gene>
    <name evidence="2" type="primary">LOC128201938</name>
</gene>
<dbReference type="Proteomes" id="UP001652740">
    <property type="component" value="Unplaced"/>
</dbReference>
<evidence type="ECO:0000313" key="1">
    <source>
        <dbReference type="Proteomes" id="UP001652740"/>
    </source>
</evidence>
<organism evidence="1 2">
    <name type="scientific">Galleria mellonella</name>
    <name type="common">Greater wax moth</name>
    <dbReference type="NCBI Taxonomy" id="7137"/>
    <lineage>
        <taxon>Eukaryota</taxon>
        <taxon>Metazoa</taxon>
        <taxon>Ecdysozoa</taxon>
        <taxon>Arthropoda</taxon>
        <taxon>Hexapoda</taxon>
        <taxon>Insecta</taxon>
        <taxon>Pterygota</taxon>
        <taxon>Neoptera</taxon>
        <taxon>Endopterygota</taxon>
        <taxon>Lepidoptera</taxon>
        <taxon>Glossata</taxon>
        <taxon>Ditrysia</taxon>
        <taxon>Pyraloidea</taxon>
        <taxon>Pyralidae</taxon>
        <taxon>Galleriinae</taxon>
        <taxon>Galleria</taxon>
    </lineage>
</organism>